<accession>A0ABN8ZKQ1</accession>
<reference evidence="2" key="1">
    <citation type="submission" date="2023-04" db="EMBL/GenBank/DDBJ databases">
        <authorList>
            <consortium name="ELIXIR-Norway"/>
        </authorList>
    </citation>
    <scope>NUCLEOTIDE SEQUENCE [LARGE SCALE GENOMIC DNA]</scope>
</reference>
<name>A0ABN8ZKQ1_RANTA</name>
<feature type="region of interest" description="Disordered" evidence="1">
    <location>
        <begin position="156"/>
        <end position="175"/>
    </location>
</feature>
<evidence type="ECO:0000313" key="3">
    <source>
        <dbReference type="Proteomes" id="UP001176941"/>
    </source>
</evidence>
<dbReference type="Proteomes" id="UP001176941">
    <property type="component" value="Chromosome 33"/>
</dbReference>
<organism evidence="2 3">
    <name type="scientific">Rangifer tarandus platyrhynchus</name>
    <name type="common">Svalbard reindeer</name>
    <dbReference type="NCBI Taxonomy" id="3082113"/>
    <lineage>
        <taxon>Eukaryota</taxon>
        <taxon>Metazoa</taxon>
        <taxon>Chordata</taxon>
        <taxon>Craniata</taxon>
        <taxon>Vertebrata</taxon>
        <taxon>Euteleostomi</taxon>
        <taxon>Mammalia</taxon>
        <taxon>Eutheria</taxon>
        <taxon>Laurasiatheria</taxon>
        <taxon>Artiodactyla</taxon>
        <taxon>Ruminantia</taxon>
        <taxon>Pecora</taxon>
        <taxon>Cervidae</taxon>
        <taxon>Odocoileinae</taxon>
        <taxon>Rangifer</taxon>
    </lineage>
</organism>
<feature type="region of interest" description="Disordered" evidence="1">
    <location>
        <begin position="23"/>
        <end position="48"/>
    </location>
</feature>
<evidence type="ECO:0000313" key="2">
    <source>
        <dbReference type="EMBL" id="CAI9173352.1"/>
    </source>
</evidence>
<evidence type="ECO:0000256" key="1">
    <source>
        <dbReference type="SAM" id="MobiDB-lite"/>
    </source>
</evidence>
<protein>
    <submittedName>
        <fullName evidence="2">Uncharacterized protein</fullName>
    </submittedName>
</protein>
<feature type="region of interest" description="Disordered" evidence="1">
    <location>
        <begin position="68"/>
        <end position="92"/>
    </location>
</feature>
<dbReference type="EMBL" id="OX459969">
    <property type="protein sequence ID" value="CAI9173352.1"/>
    <property type="molecule type" value="Genomic_DNA"/>
</dbReference>
<proteinExistence type="predicted"/>
<gene>
    <name evidence="2" type="ORF">MRATA1EN1_LOCUS22314</name>
</gene>
<keyword evidence="3" id="KW-1185">Reference proteome</keyword>
<sequence length="190" mass="20471">MWADLVSPWAPVSLILQYQGSRPTWGRGKACHKQPEVSSDEQRRKRKGRAVSLETLVRSLPHLAPDVEGPRLTRNFSPRLQPQGGEGGARATAITIPRSVRTSLRAPARRQVLCWACGRGSPAGWQPGLLQQTCLLASVVTIASGLTEQVVNSRPVQRRGMPSGPPTPAPAFLPNCCTSSTSRPALEVPA</sequence>